<feature type="domain" description="Zn(2)-C6 fungal-type" evidence="5">
    <location>
        <begin position="10"/>
        <end position="40"/>
    </location>
</feature>
<dbReference type="GO" id="GO:0000981">
    <property type="term" value="F:DNA-binding transcription factor activity, RNA polymerase II-specific"/>
    <property type="evidence" value="ECO:0007669"/>
    <property type="project" value="InterPro"/>
</dbReference>
<accession>A0A232LWW6</accession>
<evidence type="ECO:0000256" key="4">
    <source>
        <dbReference type="ARBA" id="ARBA00023242"/>
    </source>
</evidence>
<evidence type="ECO:0000313" key="7">
    <source>
        <dbReference type="Proteomes" id="UP000243515"/>
    </source>
</evidence>
<evidence type="ECO:0000256" key="1">
    <source>
        <dbReference type="ARBA" id="ARBA00023015"/>
    </source>
</evidence>
<reference evidence="6 7" key="1">
    <citation type="journal article" date="2015" name="Environ. Microbiol.">
        <title>Metagenome sequence of Elaphomyces granulatus from sporocarp tissue reveals Ascomycota ectomycorrhizal fingerprints of genome expansion and a Proteobacteria-rich microbiome.</title>
        <authorList>
            <person name="Quandt C.A."/>
            <person name="Kohler A."/>
            <person name="Hesse C.N."/>
            <person name="Sharpton T.J."/>
            <person name="Martin F."/>
            <person name="Spatafora J.W."/>
        </authorList>
    </citation>
    <scope>NUCLEOTIDE SEQUENCE [LARGE SCALE GENOMIC DNA]</scope>
    <source>
        <strain evidence="6 7">OSC145934</strain>
    </source>
</reference>
<evidence type="ECO:0000256" key="3">
    <source>
        <dbReference type="ARBA" id="ARBA00023163"/>
    </source>
</evidence>
<evidence type="ECO:0000259" key="5">
    <source>
        <dbReference type="PROSITE" id="PS50048"/>
    </source>
</evidence>
<dbReference type="SUPFAM" id="SSF57701">
    <property type="entry name" value="Zn2/Cys6 DNA-binding domain"/>
    <property type="match status" value="1"/>
</dbReference>
<evidence type="ECO:0000313" key="6">
    <source>
        <dbReference type="EMBL" id="OXV08518.1"/>
    </source>
</evidence>
<name>A0A232LWW6_9EURO</name>
<comment type="caution">
    <text evidence="6">The sequence shown here is derived from an EMBL/GenBank/DDBJ whole genome shotgun (WGS) entry which is preliminary data.</text>
</comment>
<sequence length="488" mass="53831">MVYRGKPSTACEPCRIRRLKCDRVRPFCTQCRNTSRVCAYRNTLDLLFQHENNTVIQKYASKENTPEPKFSTKPQWPVDCGQSLSSNSQFLTHAPEKSAINFFLLAYVEGMYLDYVPALYRAGSCPLSLVATLEAVALACLANEKCQPGLLSLARRKYGIALRATNEALQSVATAITDETLASVMLLAYFGAVSSDPSEARDSWSKHVNGALAIAALRPRELGQSAAGQALLDHVVSSVQVECISQRKAAPALLTTLYENFPGLTSAQSHFRALIERVLVLQTAIKKRSKTTNSLETVLELRSLDETALKLMGHMSLSHPHAAISFEKKKGDPNNRLRYYSSPSHRITQSWNSMRMLRMYINHTIYSLATQSLDSQATIPFQATILQAQMDEAAQAAVEMAMGICGSVPEFLQPTHLSGMDDSGGDGHTAWAHSLIWPLSSAVASPLLPEDLRQQLHSQQRCLETATNLRCIRQSASSSSFCTAIKEW</sequence>
<keyword evidence="4" id="KW-0539">Nucleus</keyword>
<dbReference type="InterPro" id="IPR036864">
    <property type="entry name" value="Zn2-C6_fun-type_DNA-bd_sf"/>
</dbReference>
<dbReference type="CDD" id="cd00067">
    <property type="entry name" value="GAL4"/>
    <property type="match status" value="1"/>
</dbReference>
<dbReference type="InterPro" id="IPR001138">
    <property type="entry name" value="Zn2Cys6_DnaBD"/>
</dbReference>
<dbReference type="PANTHER" id="PTHR38791:SF5">
    <property type="entry name" value="TRANSCRIPTION FACTOR DBAG-RELATED"/>
    <property type="match status" value="1"/>
</dbReference>
<gene>
    <name evidence="6" type="ORF">Egran_03714</name>
</gene>
<proteinExistence type="predicted"/>
<dbReference type="AlphaFoldDB" id="A0A232LWW6"/>
<dbReference type="SMART" id="SM00066">
    <property type="entry name" value="GAL4"/>
    <property type="match status" value="1"/>
</dbReference>
<keyword evidence="7" id="KW-1185">Reference proteome</keyword>
<dbReference type="InterPro" id="IPR053175">
    <property type="entry name" value="DHMBA_Reg_Transcription_Factor"/>
</dbReference>
<dbReference type="Pfam" id="PF00172">
    <property type="entry name" value="Zn_clus"/>
    <property type="match status" value="1"/>
</dbReference>
<keyword evidence="1" id="KW-0805">Transcription regulation</keyword>
<dbReference type="Gene3D" id="4.10.240.10">
    <property type="entry name" value="Zn(2)-C6 fungal-type DNA-binding domain"/>
    <property type="match status" value="1"/>
</dbReference>
<dbReference type="GO" id="GO:0008270">
    <property type="term" value="F:zinc ion binding"/>
    <property type="evidence" value="ECO:0007669"/>
    <property type="project" value="InterPro"/>
</dbReference>
<organism evidence="6 7">
    <name type="scientific">Elaphomyces granulatus</name>
    <dbReference type="NCBI Taxonomy" id="519963"/>
    <lineage>
        <taxon>Eukaryota</taxon>
        <taxon>Fungi</taxon>
        <taxon>Dikarya</taxon>
        <taxon>Ascomycota</taxon>
        <taxon>Pezizomycotina</taxon>
        <taxon>Eurotiomycetes</taxon>
        <taxon>Eurotiomycetidae</taxon>
        <taxon>Eurotiales</taxon>
        <taxon>Elaphomycetaceae</taxon>
        <taxon>Elaphomyces</taxon>
    </lineage>
</organism>
<protein>
    <recommendedName>
        <fullName evidence="5">Zn(2)-C6 fungal-type domain-containing protein</fullName>
    </recommendedName>
</protein>
<keyword evidence="2" id="KW-0238">DNA-binding</keyword>
<dbReference type="PANTHER" id="PTHR38791">
    <property type="entry name" value="ZN(II)2CYS6 TRANSCRIPTION FACTOR (EUROFUNG)-RELATED-RELATED"/>
    <property type="match status" value="1"/>
</dbReference>
<dbReference type="PROSITE" id="PS00463">
    <property type="entry name" value="ZN2_CY6_FUNGAL_1"/>
    <property type="match status" value="1"/>
</dbReference>
<dbReference type="PROSITE" id="PS50048">
    <property type="entry name" value="ZN2_CY6_FUNGAL_2"/>
    <property type="match status" value="1"/>
</dbReference>
<dbReference type="EMBL" id="NPHW01004058">
    <property type="protein sequence ID" value="OXV08518.1"/>
    <property type="molecule type" value="Genomic_DNA"/>
</dbReference>
<dbReference type="OrthoDB" id="5429770at2759"/>
<evidence type="ECO:0000256" key="2">
    <source>
        <dbReference type="ARBA" id="ARBA00023125"/>
    </source>
</evidence>
<keyword evidence="3" id="KW-0804">Transcription</keyword>
<dbReference type="Proteomes" id="UP000243515">
    <property type="component" value="Unassembled WGS sequence"/>
</dbReference>
<dbReference type="GO" id="GO:0003677">
    <property type="term" value="F:DNA binding"/>
    <property type="evidence" value="ECO:0007669"/>
    <property type="project" value="UniProtKB-KW"/>
</dbReference>